<accession>A0A2G3DXJ6</accession>
<gene>
    <name evidence="2" type="ORF">CSX01_02990</name>
</gene>
<dbReference type="InterPro" id="IPR001173">
    <property type="entry name" value="Glyco_trans_2-like"/>
</dbReference>
<dbReference type="PANTHER" id="PTHR22916:SF3">
    <property type="entry name" value="UDP-GLCNAC:BETAGAL BETA-1,3-N-ACETYLGLUCOSAMINYLTRANSFERASE-LIKE PROTEIN 1"/>
    <property type="match status" value="1"/>
</dbReference>
<organism evidence="2 3">
    <name type="scientific">Pseudobutyrivibrio ruminis</name>
    <dbReference type="NCBI Taxonomy" id="46206"/>
    <lineage>
        <taxon>Bacteria</taxon>
        <taxon>Bacillati</taxon>
        <taxon>Bacillota</taxon>
        <taxon>Clostridia</taxon>
        <taxon>Lachnospirales</taxon>
        <taxon>Lachnospiraceae</taxon>
        <taxon>Pseudobutyrivibrio</taxon>
    </lineage>
</organism>
<reference evidence="2 3" key="2">
    <citation type="submission" date="2017-10" db="EMBL/GenBank/DDBJ databases">
        <authorList>
            <person name="Banno H."/>
            <person name="Chua N.-H."/>
        </authorList>
    </citation>
    <scope>NUCLEOTIDE SEQUENCE [LARGE SCALE GENOMIC DNA]</scope>
    <source>
        <strain evidence="2 3">JK626</strain>
    </source>
</reference>
<evidence type="ECO:0000313" key="3">
    <source>
        <dbReference type="Proteomes" id="UP000225889"/>
    </source>
</evidence>
<dbReference type="EMBL" id="PDYF01000008">
    <property type="protein sequence ID" value="PHU35585.1"/>
    <property type="molecule type" value="Genomic_DNA"/>
</dbReference>
<dbReference type="PANTHER" id="PTHR22916">
    <property type="entry name" value="GLYCOSYLTRANSFERASE"/>
    <property type="match status" value="1"/>
</dbReference>
<feature type="domain" description="Glycosyltransferase 2-like" evidence="1">
    <location>
        <begin position="8"/>
        <end position="113"/>
    </location>
</feature>
<proteinExistence type="predicted"/>
<reference evidence="2 3" key="1">
    <citation type="submission" date="2017-10" db="EMBL/GenBank/DDBJ databases">
        <title>Resolving the taxonomy of Roseburia spp., Eubacterium rectale and Agathobacter spp. through phylogenomic analysis.</title>
        <authorList>
            <person name="Sheridan P.O."/>
            <person name="Walker A.W."/>
            <person name="Duncan S.H."/>
            <person name="Scott K.P."/>
            <person name="Toole P.W.O."/>
            <person name="Luis P."/>
            <person name="Flint H.J."/>
        </authorList>
    </citation>
    <scope>NUCLEOTIDE SEQUENCE [LARGE SCALE GENOMIC DNA]</scope>
    <source>
        <strain evidence="2 3">JK626</strain>
    </source>
</reference>
<dbReference type="Gene3D" id="3.90.550.10">
    <property type="entry name" value="Spore Coat Polysaccharide Biosynthesis Protein SpsA, Chain A"/>
    <property type="match status" value="1"/>
</dbReference>
<evidence type="ECO:0000259" key="1">
    <source>
        <dbReference type="Pfam" id="PF00535"/>
    </source>
</evidence>
<protein>
    <recommendedName>
        <fullName evidence="1">Glycosyltransferase 2-like domain-containing protein</fullName>
    </recommendedName>
</protein>
<dbReference type="InterPro" id="IPR029044">
    <property type="entry name" value="Nucleotide-diphossugar_trans"/>
</dbReference>
<name>A0A2G3DXJ6_9FIRM</name>
<dbReference type="CDD" id="cd04196">
    <property type="entry name" value="GT_2_like_d"/>
    <property type="match status" value="1"/>
</dbReference>
<dbReference type="Proteomes" id="UP000225889">
    <property type="component" value="Unassembled WGS sequence"/>
</dbReference>
<dbReference type="GO" id="GO:0016758">
    <property type="term" value="F:hexosyltransferase activity"/>
    <property type="evidence" value="ECO:0007669"/>
    <property type="project" value="UniProtKB-ARBA"/>
</dbReference>
<sequence>MFMKNIVVLLATYNGSQYLREQLDSIFAQSFQDFRLVVHDDESTDDTAAIINEYYEKYPDRIEIIYGNRLGSAKANFIYLLNKSEADYYFLCDQDDVWLPDKMQKMMDAMMETVSGDDTVPAAVFTDMYVVDDKLSTMSDSFIRYIGRSPKNIAYTQILIDNPAAGTAMCINRSLRDIAISKKSINWEYVPMHDAWLLELAAIFGEIKYIDEPLVYYRQTGYNTMGAETETTMDKIRRNMEDTKGLIEKKKAFINEARSFAREVLKLENIPEDKLKVLSDFVNISTRPKLFRIKFYREKNFTRAHHNIWMRLWV</sequence>
<evidence type="ECO:0000313" key="2">
    <source>
        <dbReference type="EMBL" id="PHU35585.1"/>
    </source>
</evidence>
<comment type="caution">
    <text evidence="2">The sequence shown here is derived from an EMBL/GenBank/DDBJ whole genome shotgun (WGS) entry which is preliminary data.</text>
</comment>
<dbReference type="AlphaFoldDB" id="A0A2G3DXJ6"/>
<dbReference type="Pfam" id="PF00535">
    <property type="entry name" value="Glycos_transf_2"/>
    <property type="match status" value="1"/>
</dbReference>
<dbReference type="SUPFAM" id="SSF53448">
    <property type="entry name" value="Nucleotide-diphospho-sugar transferases"/>
    <property type="match status" value="1"/>
</dbReference>